<evidence type="ECO:0000256" key="1">
    <source>
        <dbReference type="SAM" id="Coils"/>
    </source>
</evidence>
<organism evidence="2 3">
    <name type="scientific">Cryomyces antarcticus</name>
    <dbReference type="NCBI Taxonomy" id="329879"/>
    <lineage>
        <taxon>Eukaryota</taxon>
        <taxon>Fungi</taxon>
        <taxon>Dikarya</taxon>
        <taxon>Ascomycota</taxon>
        <taxon>Pezizomycotina</taxon>
        <taxon>Dothideomycetes</taxon>
        <taxon>Dothideomycetes incertae sedis</taxon>
        <taxon>Cryomyces</taxon>
    </lineage>
</organism>
<dbReference type="Proteomes" id="UP001357485">
    <property type="component" value="Unassembled WGS sequence"/>
</dbReference>
<keyword evidence="3" id="KW-1185">Reference proteome</keyword>
<gene>
    <name evidence="2" type="ORF">LTR16_002212</name>
</gene>
<proteinExistence type="predicted"/>
<comment type="caution">
    <text evidence="2">The sequence shown here is derived from an EMBL/GenBank/DDBJ whole genome shotgun (WGS) entry which is preliminary data.</text>
</comment>
<name>A0ABR0LPM7_9PEZI</name>
<sequence>MASTASQTTLETLTLLTTRLQRVEFVLNGQASVGVQREQEPEHQATNPIGTVTSRISHLESALQALAAKSSTVAEILELHFRYPDLFHALPATTVPSTLSTSELTSIILASAPLFPTTSSRLSSIINDAPTPGAASSATLVSLQLRLTDLELRQEEQAQEITELRKRSAKVLERWYELSVLGAGECWSEWEGRLAAVEQSVRREETARTREEVMV</sequence>
<dbReference type="EMBL" id="JAVRRA010016573">
    <property type="protein sequence ID" value="KAK5201568.1"/>
    <property type="molecule type" value="Genomic_DNA"/>
</dbReference>
<evidence type="ECO:0008006" key="4">
    <source>
        <dbReference type="Google" id="ProtNLM"/>
    </source>
</evidence>
<protein>
    <recommendedName>
        <fullName evidence="4">Nuclear distribution protein RO10</fullName>
    </recommendedName>
</protein>
<evidence type="ECO:0000313" key="2">
    <source>
        <dbReference type="EMBL" id="KAK5201568.1"/>
    </source>
</evidence>
<keyword evidence="1" id="KW-0175">Coiled coil</keyword>
<accession>A0ABR0LPM7</accession>
<evidence type="ECO:0000313" key="3">
    <source>
        <dbReference type="Proteomes" id="UP001357485"/>
    </source>
</evidence>
<reference evidence="2 3" key="1">
    <citation type="submission" date="2023-08" db="EMBL/GenBank/DDBJ databases">
        <title>Black Yeasts Isolated from many extreme environments.</title>
        <authorList>
            <person name="Coleine C."/>
            <person name="Stajich J.E."/>
            <person name="Selbmann L."/>
        </authorList>
    </citation>
    <scope>NUCLEOTIDE SEQUENCE [LARGE SCALE GENOMIC DNA]</scope>
    <source>
        <strain evidence="2 3">CCFEE 536</strain>
    </source>
</reference>
<feature type="coiled-coil region" evidence="1">
    <location>
        <begin position="140"/>
        <end position="167"/>
    </location>
</feature>